<proteinExistence type="predicted"/>
<protein>
    <submittedName>
        <fullName evidence="2">Two-component system sensor kinase</fullName>
        <ecNumber evidence="2">2.7.13.3</ecNumber>
    </submittedName>
</protein>
<keyword evidence="2" id="KW-0808">Transferase</keyword>
<gene>
    <name evidence="2" type="primary">yojN_2</name>
    <name evidence="2" type="ORF">NCTC8297_02036</name>
</gene>
<keyword evidence="2" id="KW-0418">Kinase</keyword>
<reference evidence="2 3" key="1">
    <citation type="submission" date="2018-06" db="EMBL/GenBank/DDBJ databases">
        <authorList>
            <consortium name="Pathogen Informatics"/>
            <person name="Doyle S."/>
        </authorList>
    </citation>
    <scope>NUCLEOTIDE SEQUENCE [LARGE SCALE GENOMIC DNA]</scope>
    <source>
        <strain evidence="2 3">NCTC8297</strain>
    </source>
</reference>
<evidence type="ECO:0000259" key="1">
    <source>
        <dbReference type="Pfam" id="PF16359"/>
    </source>
</evidence>
<dbReference type="Gene3D" id="3.40.50.11620">
    <property type="entry name" value="Phosphotransferase RcsD, RcsD-ABL domain"/>
    <property type="match status" value="1"/>
</dbReference>
<evidence type="ECO:0000313" key="2">
    <source>
        <dbReference type="EMBL" id="SUG46799.1"/>
    </source>
</evidence>
<organism evidence="2 3">
    <name type="scientific">Salmonella enterica subsp. arizonae</name>
    <dbReference type="NCBI Taxonomy" id="59203"/>
    <lineage>
        <taxon>Bacteria</taxon>
        <taxon>Pseudomonadati</taxon>
        <taxon>Pseudomonadota</taxon>
        <taxon>Gammaproteobacteria</taxon>
        <taxon>Enterobacterales</taxon>
        <taxon>Enterobacteriaceae</taxon>
        <taxon>Salmonella</taxon>
    </lineage>
</organism>
<name>A0A379TBC4_SALER</name>
<dbReference type="EC" id="2.7.13.3" evidence="2"/>
<dbReference type="InterPro" id="IPR038616">
    <property type="entry name" value="RcsD_ABL_sf"/>
</dbReference>
<dbReference type="InterPro" id="IPR032306">
    <property type="entry name" value="RcsD_ABL"/>
</dbReference>
<dbReference type="Pfam" id="PF16359">
    <property type="entry name" value="RcsD_ABL"/>
    <property type="match status" value="1"/>
</dbReference>
<feature type="domain" description="Phosphotransferase RcsD RcsD-ABL" evidence="1">
    <location>
        <begin position="12"/>
        <end position="44"/>
    </location>
</feature>
<dbReference type="Proteomes" id="UP000254741">
    <property type="component" value="Unassembled WGS sequence"/>
</dbReference>
<sequence length="48" mass="5604">MLPHDQHTQIEERLLDDVSVMVDVTSNEVRAIVLRQLENWGRDLHHTG</sequence>
<dbReference type="EMBL" id="UGXG01000002">
    <property type="protein sequence ID" value="SUG46799.1"/>
    <property type="molecule type" value="Genomic_DNA"/>
</dbReference>
<accession>A0A379TBC4</accession>
<evidence type="ECO:0000313" key="3">
    <source>
        <dbReference type="Proteomes" id="UP000254741"/>
    </source>
</evidence>
<dbReference type="GO" id="GO:0004673">
    <property type="term" value="F:protein histidine kinase activity"/>
    <property type="evidence" value="ECO:0007669"/>
    <property type="project" value="UniProtKB-EC"/>
</dbReference>
<dbReference type="AlphaFoldDB" id="A0A379TBC4"/>